<reference evidence="2 3" key="1">
    <citation type="journal article" date="2015" name="Nature">
        <title>rRNA introns, odd ribosomes, and small enigmatic genomes across a large radiation of phyla.</title>
        <authorList>
            <person name="Brown C.T."/>
            <person name="Hug L.A."/>
            <person name="Thomas B.C."/>
            <person name="Sharon I."/>
            <person name="Castelle C.J."/>
            <person name="Singh A."/>
            <person name="Wilkins M.J."/>
            <person name="Williams K.H."/>
            <person name="Banfield J.F."/>
        </authorList>
    </citation>
    <scope>NUCLEOTIDE SEQUENCE [LARGE SCALE GENOMIC DNA]</scope>
</reference>
<evidence type="ECO:0000313" key="3">
    <source>
        <dbReference type="Proteomes" id="UP000034090"/>
    </source>
</evidence>
<dbReference type="EMBL" id="LCFQ01000001">
    <property type="protein sequence ID" value="KKS99002.1"/>
    <property type="molecule type" value="Genomic_DNA"/>
</dbReference>
<feature type="transmembrane region" description="Helical" evidence="1">
    <location>
        <begin position="334"/>
        <end position="354"/>
    </location>
</feature>
<evidence type="ECO:0008006" key="4">
    <source>
        <dbReference type="Google" id="ProtNLM"/>
    </source>
</evidence>
<organism evidence="2 3">
    <name type="scientific">Candidatus Woesebacteria bacterium GW2011_GWB1_43_14</name>
    <dbReference type="NCBI Taxonomy" id="1618578"/>
    <lineage>
        <taxon>Bacteria</taxon>
        <taxon>Candidatus Woeseibacteriota</taxon>
    </lineage>
</organism>
<gene>
    <name evidence="2" type="ORF">UV74_C0001G0112</name>
</gene>
<dbReference type="PANTHER" id="PTHR37422:SF17">
    <property type="entry name" value="O-ANTIGEN LIGASE"/>
    <property type="match status" value="1"/>
</dbReference>
<comment type="caution">
    <text evidence="2">The sequence shown here is derived from an EMBL/GenBank/DDBJ whole genome shotgun (WGS) entry which is preliminary data.</text>
</comment>
<feature type="transmembrane region" description="Helical" evidence="1">
    <location>
        <begin position="209"/>
        <end position="233"/>
    </location>
</feature>
<feature type="transmembrane region" description="Helical" evidence="1">
    <location>
        <begin position="122"/>
        <end position="139"/>
    </location>
</feature>
<name>A0A0G1DN56_9BACT</name>
<feature type="transmembrane region" description="Helical" evidence="1">
    <location>
        <begin position="92"/>
        <end position="110"/>
    </location>
</feature>
<keyword evidence="1" id="KW-0812">Transmembrane</keyword>
<dbReference type="PANTHER" id="PTHR37422">
    <property type="entry name" value="TEICHURONIC ACID BIOSYNTHESIS PROTEIN TUAE"/>
    <property type="match status" value="1"/>
</dbReference>
<dbReference type="Proteomes" id="UP000034090">
    <property type="component" value="Unassembled WGS sequence"/>
</dbReference>
<dbReference type="STRING" id="1618578.UV74_C0001G0112"/>
<proteinExistence type="predicted"/>
<evidence type="ECO:0000256" key="1">
    <source>
        <dbReference type="SAM" id="Phobius"/>
    </source>
</evidence>
<feature type="transmembrane region" description="Helical" evidence="1">
    <location>
        <begin position="70"/>
        <end position="86"/>
    </location>
</feature>
<keyword evidence="1" id="KW-0472">Membrane</keyword>
<feature type="transmembrane region" description="Helical" evidence="1">
    <location>
        <begin position="37"/>
        <end position="58"/>
    </location>
</feature>
<feature type="transmembrane region" description="Helical" evidence="1">
    <location>
        <begin position="245"/>
        <end position="270"/>
    </location>
</feature>
<accession>A0A0G1DN56</accession>
<feature type="transmembrane region" description="Helical" evidence="1">
    <location>
        <begin position="7"/>
        <end position="25"/>
    </location>
</feature>
<protein>
    <recommendedName>
        <fullName evidence="4">O-antigen polymerase</fullName>
    </recommendedName>
</protein>
<feature type="transmembrane region" description="Helical" evidence="1">
    <location>
        <begin position="366"/>
        <end position="385"/>
    </location>
</feature>
<evidence type="ECO:0000313" key="2">
    <source>
        <dbReference type="EMBL" id="KKS99002.1"/>
    </source>
</evidence>
<sequence>MKWHHKLFQLFIFLLPTQFGLHFWPDWSLIFGIRVDYLSPTVYLVDLVFGLLFLLWVWEIKFRFVVSKKLLVLLLIFVFLNIYVSVNKGAAVWGWLVIFKLALVGVYVVSNKEKLEERIKTPLAWSLVYSLIIAIFQFINKGSLGGIFYFLGERSFTISTPGIALVNIIGGWQLRPYASFPHPNAMAGYALVGGLLLGPYKNKLHSTGLIAATILVIITFSKTAMIIGFAVVILHRQRIVNITKLVSICLPFTLFVSFLTTYFGSMLLASGIYLPKSIYERLGLLAIAGHLWTNSLIVGVGSRNFIGHLPQESSTLISIVGVGFYRWLQPVHNIYFLILSEMGIIGLIIFIWILQNSIKNVFSQRSLLLSLLAIMLIGLFDHYFITLPQTSSLMAIVIGLSLPNKFVKIDR</sequence>
<keyword evidence="1" id="KW-1133">Transmembrane helix</keyword>
<dbReference type="InterPro" id="IPR051533">
    <property type="entry name" value="WaaL-like"/>
</dbReference>
<dbReference type="AlphaFoldDB" id="A0A0G1DN56"/>